<reference evidence="4 5" key="1">
    <citation type="submission" date="2019-12" db="EMBL/GenBank/DDBJ databases">
        <authorList>
            <person name="Kim Y.S."/>
        </authorList>
    </citation>
    <scope>NUCLEOTIDE SEQUENCE [LARGE SCALE GENOMIC DNA]</scope>
    <source>
        <strain evidence="4 5">MMS17-SY077</strain>
    </source>
</reference>
<dbReference type="Proteomes" id="UP000438182">
    <property type="component" value="Unassembled WGS sequence"/>
</dbReference>
<evidence type="ECO:0000256" key="3">
    <source>
        <dbReference type="RuleBase" id="RU000363"/>
    </source>
</evidence>
<evidence type="ECO:0000256" key="2">
    <source>
        <dbReference type="ARBA" id="ARBA00023002"/>
    </source>
</evidence>
<dbReference type="SUPFAM" id="SSF51735">
    <property type="entry name" value="NAD(P)-binding Rossmann-fold domains"/>
    <property type="match status" value="1"/>
</dbReference>
<dbReference type="InterPro" id="IPR002347">
    <property type="entry name" value="SDR_fam"/>
</dbReference>
<dbReference type="FunFam" id="3.40.50.720:FF:000047">
    <property type="entry name" value="NADP-dependent L-serine/L-allo-threonine dehydrogenase"/>
    <property type="match status" value="1"/>
</dbReference>
<dbReference type="InterPro" id="IPR020904">
    <property type="entry name" value="Sc_DH/Rdtase_CS"/>
</dbReference>
<dbReference type="EMBL" id="WSTA01000010">
    <property type="protein sequence ID" value="MWB97670.1"/>
    <property type="molecule type" value="Genomic_DNA"/>
</dbReference>
<evidence type="ECO:0000313" key="4">
    <source>
        <dbReference type="EMBL" id="MWB97670.1"/>
    </source>
</evidence>
<dbReference type="PRINTS" id="PR00080">
    <property type="entry name" value="SDRFAMILY"/>
</dbReference>
<accession>A0A6I4NTS0</accession>
<dbReference type="PRINTS" id="PR00081">
    <property type="entry name" value="GDHRDH"/>
</dbReference>
<dbReference type="GO" id="GO:0016616">
    <property type="term" value="F:oxidoreductase activity, acting on the CH-OH group of donors, NAD or NADP as acceptor"/>
    <property type="evidence" value="ECO:0007669"/>
    <property type="project" value="UniProtKB-ARBA"/>
</dbReference>
<keyword evidence="5" id="KW-1185">Reference proteome</keyword>
<name>A0A6I4NTS0_9MICO</name>
<organism evidence="4 5">
    <name type="scientific">Agromyces seonyuensis</name>
    <dbReference type="NCBI Taxonomy" id="2662446"/>
    <lineage>
        <taxon>Bacteria</taxon>
        <taxon>Bacillati</taxon>
        <taxon>Actinomycetota</taxon>
        <taxon>Actinomycetes</taxon>
        <taxon>Micrococcales</taxon>
        <taxon>Microbacteriaceae</taxon>
        <taxon>Agromyces</taxon>
    </lineage>
</organism>
<proteinExistence type="inferred from homology"/>
<dbReference type="PANTHER" id="PTHR43115">
    <property type="entry name" value="DEHYDROGENASE/REDUCTASE SDR FAMILY MEMBER 11"/>
    <property type="match status" value="1"/>
</dbReference>
<dbReference type="Gene3D" id="3.40.50.720">
    <property type="entry name" value="NAD(P)-binding Rossmann-like Domain"/>
    <property type="match status" value="1"/>
</dbReference>
<evidence type="ECO:0000313" key="5">
    <source>
        <dbReference type="Proteomes" id="UP000438182"/>
    </source>
</evidence>
<dbReference type="InterPro" id="IPR036291">
    <property type="entry name" value="NAD(P)-bd_dom_sf"/>
</dbReference>
<evidence type="ECO:0000256" key="1">
    <source>
        <dbReference type="ARBA" id="ARBA00006484"/>
    </source>
</evidence>
<comment type="caution">
    <text evidence="4">The sequence shown here is derived from an EMBL/GenBank/DDBJ whole genome shotgun (WGS) entry which is preliminary data.</text>
</comment>
<keyword evidence="2" id="KW-0560">Oxidoreductase</keyword>
<gene>
    <name evidence="4" type="ORF">GB864_03750</name>
</gene>
<protein>
    <submittedName>
        <fullName evidence="4">SDR family NAD(P)-dependent oxidoreductase</fullName>
    </submittedName>
</protein>
<comment type="similarity">
    <text evidence="1 3">Belongs to the short-chain dehydrogenases/reductases (SDR) family.</text>
</comment>
<dbReference type="Pfam" id="PF00106">
    <property type="entry name" value="adh_short"/>
    <property type="match status" value="1"/>
</dbReference>
<dbReference type="RefSeq" id="WP_160423018.1">
    <property type="nucleotide sequence ID" value="NZ_WSTA01000010.1"/>
</dbReference>
<dbReference type="PROSITE" id="PS00061">
    <property type="entry name" value="ADH_SHORT"/>
    <property type="match status" value="1"/>
</dbReference>
<sequence>MSSIPTPETAAADTAAAATDAAGPVAFVTGASSGIGHATALALSHAGYRVAVGARRVERLGEIEDAAPGVILPIELDVTDAASVVGAVARTLERFGRLDVLVSNAGLMLNGMILGADLAAWERMVQTNLLGSMYAVHAALPALIAARGHVIQVSSTSGRIASLGSGVYSATKFGVSAFTESLRQEVTAQGVRVTVVEPGFVATELTSHLTDPAMRAAAAEIGDSMRTLQADDIAEAVLYALRQPEHVSVNELLIRPTDQVR</sequence>
<dbReference type="AlphaFoldDB" id="A0A6I4NTS0"/>
<dbReference type="PANTHER" id="PTHR43115:SF4">
    <property type="entry name" value="DEHYDROGENASE_REDUCTASE SDR FAMILY MEMBER 11"/>
    <property type="match status" value="1"/>
</dbReference>